<dbReference type="EMBL" id="JAODUP010001003">
    <property type="protein sequence ID" value="KAK2142024.1"/>
    <property type="molecule type" value="Genomic_DNA"/>
</dbReference>
<dbReference type="AlphaFoldDB" id="A0AAD9IWM2"/>
<keyword evidence="1" id="KW-0472">Membrane</keyword>
<keyword evidence="1" id="KW-0812">Transmembrane</keyword>
<comment type="caution">
    <text evidence="2">The sequence shown here is derived from an EMBL/GenBank/DDBJ whole genome shotgun (WGS) entry which is preliminary data.</text>
</comment>
<feature type="non-terminal residue" evidence="2">
    <location>
        <position position="91"/>
    </location>
</feature>
<keyword evidence="3" id="KW-1185">Reference proteome</keyword>
<dbReference type="Proteomes" id="UP001208570">
    <property type="component" value="Unassembled WGS sequence"/>
</dbReference>
<sequence>YTQLVVVVSKLKPPIHFIYLIYRGEQRILGKSRILRMTRRDYSSYTFIFNIAISVLLIIWIKLCPQLNTHGDACRSNKLPQEYTSIKQHCI</sequence>
<name>A0AAD9IWM2_9ANNE</name>
<gene>
    <name evidence="2" type="ORF">LSH36_1003g01005</name>
</gene>
<accession>A0AAD9IWM2</accession>
<proteinExistence type="predicted"/>
<protein>
    <submittedName>
        <fullName evidence="2">Uncharacterized protein</fullName>
    </submittedName>
</protein>
<evidence type="ECO:0000313" key="2">
    <source>
        <dbReference type="EMBL" id="KAK2142024.1"/>
    </source>
</evidence>
<evidence type="ECO:0000256" key="1">
    <source>
        <dbReference type="SAM" id="Phobius"/>
    </source>
</evidence>
<organism evidence="2 3">
    <name type="scientific">Paralvinella palmiformis</name>
    <dbReference type="NCBI Taxonomy" id="53620"/>
    <lineage>
        <taxon>Eukaryota</taxon>
        <taxon>Metazoa</taxon>
        <taxon>Spiralia</taxon>
        <taxon>Lophotrochozoa</taxon>
        <taxon>Annelida</taxon>
        <taxon>Polychaeta</taxon>
        <taxon>Sedentaria</taxon>
        <taxon>Canalipalpata</taxon>
        <taxon>Terebellida</taxon>
        <taxon>Terebelliformia</taxon>
        <taxon>Alvinellidae</taxon>
        <taxon>Paralvinella</taxon>
    </lineage>
</organism>
<feature type="transmembrane region" description="Helical" evidence="1">
    <location>
        <begin position="42"/>
        <end position="61"/>
    </location>
</feature>
<reference evidence="2" key="1">
    <citation type="journal article" date="2023" name="Mol. Biol. Evol.">
        <title>Third-Generation Sequencing Reveals the Adaptive Role of the Epigenome in Three Deep-Sea Polychaetes.</title>
        <authorList>
            <person name="Perez M."/>
            <person name="Aroh O."/>
            <person name="Sun Y."/>
            <person name="Lan Y."/>
            <person name="Juniper S.K."/>
            <person name="Young C.R."/>
            <person name="Angers B."/>
            <person name="Qian P.Y."/>
        </authorList>
    </citation>
    <scope>NUCLEOTIDE SEQUENCE</scope>
    <source>
        <strain evidence="2">P08H-3</strain>
    </source>
</reference>
<evidence type="ECO:0000313" key="3">
    <source>
        <dbReference type="Proteomes" id="UP001208570"/>
    </source>
</evidence>
<keyword evidence="1" id="KW-1133">Transmembrane helix</keyword>